<dbReference type="Pfam" id="PF03787">
    <property type="entry name" value="RAMPs"/>
    <property type="match status" value="2"/>
</dbReference>
<dbReference type="EMBL" id="NFZX01000025">
    <property type="protein sequence ID" value="RFA34225.1"/>
    <property type="molecule type" value="Genomic_DNA"/>
</dbReference>
<evidence type="ECO:0000256" key="1">
    <source>
        <dbReference type="ARBA" id="ARBA00023118"/>
    </source>
</evidence>
<protein>
    <submittedName>
        <fullName evidence="4">CRISPR-associated RAMP family protein</fullName>
    </submittedName>
</protein>
<feature type="domain" description="CRISPR type III-associated protein" evidence="3">
    <location>
        <begin position="316"/>
        <end position="484"/>
    </location>
</feature>
<sequence>MSNKQQNERFVNPYNFVPLKGKCDKKGEDDDRKIGSLTGKIECTLKTLTPVFIPDSQDKEAFFHYPGDEKPVIPGSEIRGTIRSVFEAAFNGCLSQVNEAPFHRRSMDAKHPGLLYRTDEGWKLQKSERVMLNTSYKTNTDKHGKHINSKNIRTGQVIYIKKSKDKYLTRNPNARKYAPHVVEDYSFEHKQGYMKGVIYLGESFIKKHHESVFIEVNGNEKVIKSLNEQDINNLKDVIMLYLKNSEKEHKMSYDSKPYNSYLNLLDHARRDNKLPVYYSTDSKGNISHLAPAALSQEVFKNTLIDILKAQGEYQPCECKKAICPACHLFGFVNQQEMQASRIRFSDATIQKGYTFSNEMTLPASGEPKPGAVEFYTEKNNSYWTYDYTQKGKTRTPLKPSEIKIRGRKFYWHHKPKDYPLKIDKGEMETTIKPLNKGNAFTFTIYFERLTEKELNQLCNVLDINQSKEHAHKIGRGKPLGFGSIQITIDRIQTRKINENTGAYDTKHIQQRKNVAESHINQSSDLLRILRYQPGFAQNTVTYPKVEKSSQKGKGKSNDTASHQWFNKNKARNEFKKVLPTIEEEVATNSHKWLKANKV</sequence>
<keyword evidence="1" id="KW-0051">Antiviral defense</keyword>
<feature type="domain" description="CRISPR type III-associated protein" evidence="3">
    <location>
        <begin position="44"/>
        <end position="95"/>
    </location>
</feature>
<dbReference type="AlphaFoldDB" id="A0A3E0WQH7"/>
<dbReference type="InterPro" id="IPR023825">
    <property type="entry name" value="CRISPR-assoc_RAMP_BGP1436"/>
</dbReference>
<name>A0A3E0WQH7_9BACI</name>
<feature type="region of interest" description="Disordered" evidence="2">
    <location>
        <begin position="542"/>
        <end position="562"/>
    </location>
</feature>
<dbReference type="Proteomes" id="UP000256488">
    <property type="component" value="Unassembled WGS sequence"/>
</dbReference>
<reference evidence="4 5" key="1">
    <citation type="submission" date="2017-05" db="EMBL/GenBank/DDBJ databases">
        <title>Virgibacillus sp. AK90 isolated from a saltern of Kakinada, India.</title>
        <authorList>
            <person name="Gupta V."/>
            <person name="Sidhu C."/>
            <person name="Korpole S."/>
            <person name="Pinnaka A.K."/>
        </authorList>
    </citation>
    <scope>NUCLEOTIDE SEQUENCE [LARGE SCALE GENOMIC DNA]</scope>
    <source>
        <strain evidence="4 5">AK90</strain>
    </source>
</reference>
<dbReference type="InterPro" id="IPR005537">
    <property type="entry name" value="RAMP_III_fam"/>
</dbReference>
<evidence type="ECO:0000313" key="4">
    <source>
        <dbReference type="EMBL" id="RFA34225.1"/>
    </source>
</evidence>
<evidence type="ECO:0000313" key="5">
    <source>
        <dbReference type="Proteomes" id="UP000256488"/>
    </source>
</evidence>
<proteinExistence type="predicted"/>
<dbReference type="NCBIfam" id="TIGR03986">
    <property type="entry name" value="TIGR03986 family CRISPR-associated RAMP protein"/>
    <property type="match status" value="1"/>
</dbReference>
<dbReference type="GO" id="GO:0051607">
    <property type="term" value="P:defense response to virus"/>
    <property type="evidence" value="ECO:0007669"/>
    <property type="project" value="UniProtKB-KW"/>
</dbReference>
<dbReference type="RefSeq" id="WP_116278589.1">
    <property type="nucleotide sequence ID" value="NZ_NFZX01000025.1"/>
</dbReference>
<organism evidence="4 5">
    <name type="scientific">Virgibacillus dokdonensis</name>
    <dbReference type="NCBI Taxonomy" id="302167"/>
    <lineage>
        <taxon>Bacteria</taxon>
        <taxon>Bacillati</taxon>
        <taxon>Bacillota</taxon>
        <taxon>Bacilli</taxon>
        <taxon>Bacillales</taxon>
        <taxon>Bacillaceae</taxon>
        <taxon>Virgibacillus</taxon>
    </lineage>
</organism>
<comment type="caution">
    <text evidence="4">The sequence shown here is derived from an EMBL/GenBank/DDBJ whole genome shotgun (WGS) entry which is preliminary data.</text>
</comment>
<gene>
    <name evidence="4" type="ORF">CAI16_12105</name>
</gene>
<accession>A0A3E0WQH7</accession>
<evidence type="ECO:0000256" key="2">
    <source>
        <dbReference type="SAM" id="MobiDB-lite"/>
    </source>
</evidence>
<evidence type="ECO:0000259" key="3">
    <source>
        <dbReference type="Pfam" id="PF03787"/>
    </source>
</evidence>